<keyword evidence="4" id="KW-1185">Reference proteome</keyword>
<name>A0ABU9DTP9_9BACL</name>
<organism evidence="3 4">
    <name type="scientific">Paenibacillus filicis</name>
    <dbReference type="NCBI Taxonomy" id="669464"/>
    <lineage>
        <taxon>Bacteria</taxon>
        <taxon>Bacillati</taxon>
        <taxon>Bacillota</taxon>
        <taxon>Bacilli</taxon>
        <taxon>Bacillales</taxon>
        <taxon>Paenibacillaceae</taxon>
        <taxon>Paenibacillus</taxon>
    </lineage>
</organism>
<reference evidence="3 4" key="1">
    <citation type="submission" date="2024-04" db="EMBL/GenBank/DDBJ databases">
        <title>draft genome sequnece of Paenibacillus filicis.</title>
        <authorList>
            <person name="Kim D.-U."/>
        </authorList>
    </citation>
    <scope>NUCLEOTIDE SEQUENCE [LARGE SCALE GENOMIC DNA]</scope>
    <source>
        <strain evidence="3 4">KACC14197</strain>
    </source>
</reference>
<dbReference type="RefSeq" id="WP_341419385.1">
    <property type="nucleotide sequence ID" value="NZ_JBBPCC010000027.1"/>
</dbReference>
<dbReference type="InterPro" id="IPR025164">
    <property type="entry name" value="Toastrack_DUF4097"/>
</dbReference>
<evidence type="ECO:0000259" key="2">
    <source>
        <dbReference type="Pfam" id="PF13349"/>
    </source>
</evidence>
<feature type="transmembrane region" description="Helical" evidence="1">
    <location>
        <begin position="65"/>
        <end position="84"/>
    </location>
</feature>
<keyword evidence="1" id="KW-1133">Transmembrane helix</keyword>
<dbReference type="Proteomes" id="UP001469365">
    <property type="component" value="Unassembled WGS sequence"/>
</dbReference>
<comment type="caution">
    <text evidence="3">The sequence shown here is derived from an EMBL/GenBank/DDBJ whole genome shotgun (WGS) entry which is preliminary data.</text>
</comment>
<evidence type="ECO:0000313" key="3">
    <source>
        <dbReference type="EMBL" id="MEK8132261.1"/>
    </source>
</evidence>
<feature type="domain" description="DUF4097" evidence="2">
    <location>
        <begin position="131"/>
        <end position="410"/>
    </location>
</feature>
<keyword evidence="1" id="KW-0472">Membrane</keyword>
<proteinExistence type="predicted"/>
<gene>
    <name evidence="3" type="ORF">WMW72_30615</name>
</gene>
<feature type="transmembrane region" description="Helical" evidence="1">
    <location>
        <begin position="37"/>
        <end position="53"/>
    </location>
</feature>
<dbReference type="EMBL" id="JBBPCC010000027">
    <property type="protein sequence ID" value="MEK8132261.1"/>
    <property type="molecule type" value="Genomic_DNA"/>
</dbReference>
<dbReference type="Pfam" id="PF13349">
    <property type="entry name" value="DUF4097"/>
    <property type="match status" value="1"/>
</dbReference>
<sequence>MLKVGRYTAALVLVIVGGAVVSDKLAGTGLTAELVKIWPMLFIMLGLEYILFNMRHGRGQRPLKLDLGGIIFSVAVAAVIIVSVQNPGVWQGIQGIKGLGSTNIASVIEAFSDDGKSFDKGTTVIPAGAEIKQIKLTNTNGKLRIKPGNVPQIEVELTVYVNSDKEEEAASIAEASRLEHRISGETLEISTVPAEYGFKLFGKRKPRMDLIVTVPAELRADWDVSLTNGQIEASKLLLQRAFTAEGVNAEILVREMVGTISLKATNGQLKTQKTEGSLSMEVSNGILEAADHTGGAKLKSTNGESTLSRHSGDVDIEIANGAIQADGNLKRVRTEGASASVKLRTSQVEGDWDVTTKHGKVELMLPAAGSYTFEGTGGFGSMHTELPFQISKTSMTGTLGSGTYKVHAATKGALSVQRVN</sequence>
<evidence type="ECO:0000313" key="4">
    <source>
        <dbReference type="Proteomes" id="UP001469365"/>
    </source>
</evidence>
<evidence type="ECO:0000256" key="1">
    <source>
        <dbReference type="SAM" id="Phobius"/>
    </source>
</evidence>
<keyword evidence="1" id="KW-0812">Transmembrane</keyword>
<protein>
    <submittedName>
        <fullName evidence="3">DUF4097 family beta strand repeat-containing protein</fullName>
    </submittedName>
</protein>
<accession>A0ABU9DTP9</accession>